<gene>
    <name evidence="1" type="ORF">NZD89_05050</name>
</gene>
<name>A0ABY6ZLJ3_9BACL</name>
<protein>
    <submittedName>
        <fullName evidence="1">Uncharacterized protein</fullName>
    </submittedName>
</protein>
<reference evidence="1" key="1">
    <citation type="submission" date="2022-08" db="EMBL/GenBank/DDBJ databases">
        <title>Alicyclobacillus fastidiosus DSM 17978, complete genome.</title>
        <authorList>
            <person name="Wang Q."/>
            <person name="Cai R."/>
            <person name="Wang Z."/>
        </authorList>
    </citation>
    <scope>NUCLEOTIDE SEQUENCE</scope>
    <source>
        <strain evidence="1">DSM 17978</strain>
    </source>
</reference>
<keyword evidence="2" id="KW-1185">Reference proteome</keyword>
<dbReference type="RefSeq" id="WP_268006675.1">
    <property type="nucleotide sequence ID" value="NZ_BSUT01000001.1"/>
</dbReference>
<accession>A0ABY6ZLJ3</accession>
<dbReference type="Proteomes" id="UP001164761">
    <property type="component" value="Chromosome"/>
</dbReference>
<proteinExistence type="predicted"/>
<organism evidence="1 2">
    <name type="scientific">Alicyclobacillus fastidiosus</name>
    <dbReference type="NCBI Taxonomy" id="392011"/>
    <lineage>
        <taxon>Bacteria</taxon>
        <taxon>Bacillati</taxon>
        <taxon>Bacillota</taxon>
        <taxon>Bacilli</taxon>
        <taxon>Bacillales</taxon>
        <taxon>Alicyclobacillaceae</taxon>
        <taxon>Alicyclobacillus</taxon>
    </lineage>
</organism>
<sequence length="56" mass="6055">MTEEEIALQITQQLIEKGALNSDFQRSMGSKDGTILLAEAAATLYNNVLTNLKAAD</sequence>
<evidence type="ECO:0000313" key="2">
    <source>
        <dbReference type="Proteomes" id="UP001164761"/>
    </source>
</evidence>
<dbReference type="EMBL" id="CP104067">
    <property type="protein sequence ID" value="WAH42800.1"/>
    <property type="molecule type" value="Genomic_DNA"/>
</dbReference>
<evidence type="ECO:0000313" key="1">
    <source>
        <dbReference type="EMBL" id="WAH42800.1"/>
    </source>
</evidence>